<keyword evidence="16" id="KW-1185">Reference proteome</keyword>
<feature type="transmembrane region" description="Helical" evidence="14">
    <location>
        <begin position="347"/>
        <end position="366"/>
    </location>
</feature>
<feature type="binding site" evidence="13">
    <location>
        <position position="124"/>
    </location>
    <ligand>
        <name>K(+)</name>
        <dbReference type="ChEBI" id="CHEBI:29103"/>
    </ligand>
</feature>
<proteinExistence type="inferred from homology"/>
<feature type="binding site" evidence="13">
    <location>
        <position position="123"/>
    </location>
    <ligand>
        <name>K(+)</name>
        <dbReference type="ChEBI" id="CHEBI:29103"/>
    </ligand>
</feature>
<feature type="transmembrane region" description="Helical" evidence="14">
    <location>
        <begin position="21"/>
        <end position="42"/>
    </location>
</feature>
<evidence type="ECO:0000256" key="12">
    <source>
        <dbReference type="PIRNR" id="PIRNR006247"/>
    </source>
</evidence>
<protein>
    <recommendedName>
        <fullName evidence="12">Trk system potassium uptake protein</fullName>
    </recommendedName>
</protein>
<feature type="transmembrane region" description="Helical" evidence="14">
    <location>
        <begin position="81"/>
        <end position="102"/>
    </location>
</feature>
<dbReference type="STRING" id="1172194.WQQ_17990"/>
<keyword evidence="4 12" id="KW-1003">Cell membrane</keyword>
<feature type="transmembrane region" description="Helical" evidence="14">
    <location>
        <begin position="197"/>
        <end position="216"/>
    </location>
</feature>
<dbReference type="GO" id="GO:0005886">
    <property type="term" value="C:plasma membrane"/>
    <property type="evidence" value="ECO:0007669"/>
    <property type="project" value="UniProtKB-SubCell"/>
</dbReference>
<keyword evidence="13" id="KW-0479">Metal-binding</keyword>
<evidence type="ECO:0000256" key="5">
    <source>
        <dbReference type="ARBA" id="ARBA00022519"/>
    </source>
</evidence>
<evidence type="ECO:0000313" key="15">
    <source>
        <dbReference type="EMBL" id="EIT71662.1"/>
    </source>
</evidence>
<feature type="transmembrane region" description="Helical" evidence="14">
    <location>
        <begin position="468"/>
        <end position="493"/>
    </location>
</feature>
<evidence type="ECO:0000256" key="14">
    <source>
        <dbReference type="SAM" id="Phobius"/>
    </source>
</evidence>
<feature type="transmembrane region" description="Helical" evidence="14">
    <location>
        <begin position="405"/>
        <end position="428"/>
    </location>
</feature>
<feature type="transmembrane region" description="Helical" evidence="14">
    <location>
        <begin position="149"/>
        <end position="176"/>
    </location>
</feature>
<evidence type="ECO:0000256" key="10">
    <source>
        <dbReference type="ARBA" id="ARBA00023065"/>
    </source>
</evidence>
<dbReference type="Pfam" id="PF02386">
    <property type="entry name" value="TrkH"/>
    <property type="match status" value="1"/>
</dbReference>
<evidence type="ECO:0000256" key="3">
    <source>
        <dbReference type="ARBA" id="ARBA00022448"/>
    </source>
</evidence>
<accession>I7ZIT5</accession>
<dbReference type="EMBL" id="AKGD01000001">
    <property type="protein sequence ID" value="EIT71662.1"/>
    <property type="molecule type" value="Genomic_DNA"/>
</dbReference>
<dbReference type="AlphaFoldDB" id="I7ZIT5"/>
<dbReference type="PANTHER" id="PTHR32024">
    <property type="entry name" value="TRK SYSTEM POTASSIUM UPTAKE PROTEIN TRKG-RELATED"/>
    <property type="match status" value="1"/>
</dbReference>
<dbReference type="InterPro" id="IPR003445">
    <property type="entry name" value="Cat_transpt"/>
</dbReference>
<keyword evidence="3 12" id="KW-0813">Transport</keyword>
<keyword evidence="11 12" id="KW-0472">Membrane</keyword>
<comment type="function">
    <text evidence="12">Low-affinity potassium transport system. Interacts with Trk system potassium uptake protein TrkA.</text>
</comment>
<keyword evidence="9 14" id="KW-1133">Transmembrane helix</keyword>
<feature type="binding site" evidence="13">
    <location>
        <position position="447"/>
    </location>
    <ligand>
        <name>K(+)</name>
        <dbReference type="ChEBI" id="CHEBI:29103"/>
    </ligand>
</feature>
<keyword evidence="5 12" id="KW-0997">Cell inner membrane</keyword>
<keyword evidence="6 12" id="KW-0633">Potassium transport</keyword>
<evidence type="ECO:0000256" key="6">
    <source>
        <dbReference type="ARBA" id="ARBA00022538"/>
    </source>
</evidence>
<gene>
    <name evidence="15" type="ORF">WQQ_17990</name>
</gene>
<dbReference type="PATRIC" id="fig|1172194.4.peg.1740"/>
<feature type="transmembrane region" description="Helical" evidence="14">
    <location>
        <begin position="249"/>
        <end position="268"/>
    </location>
</feature>
<feature type="transmembrane region" description="Helical" evidence="14">
    <location>
        <begin position="48"/>
        <end position="69"/>
    </location>
</feature>
<name>I7ZIT5_9GAMM</name>
<evidence type="ECO:0000313" key="16">
    <source>
        <dbReference type="Proteomes" id="UP000003704"/>
    </source>
</evidence>
<comment type="subcellular location">
    <subcellularLocation>
        <location evidence="1 12">Cell inner membrane</location>
        <topology evidence="1 12">Multi-pass membrane protein</topology>
    </subcellularLocation>
</comment>
<feature type="binding site" evidence="13">
    <location>
        <position position="234"/>
    </location>
    <ligand>
        <name>K(+)</name>
        <dbReference type="ChEBI" id="CHEBI:29103"/>
    </ligand>
</feature>
<dbReference type="NCBIfam" id="TIGR00933">
    <property type="entry name" value="2a38"/>
    <property type="match status" value="1"/>
</dbReference>
<dbReference type="RefSeq" id="WP_007184748.1">
    <property type="nucleotide sequence ID" value="NZ_AKGD01000001.1"/>
</dbReference>
<evidence type="ECO:0000256" key="13">
    <source>
        <dbReference type="PIRSR" id="PIRSR006247-1"/>
    </source>
</evidence>
<dbReference type="GO" id="GO:0015379">
    <property type="term" value="F:potassium:chloride symporter activity"/>
    <property type="evidence" value="ECO:0007669"/>
    <property type="project" value="InterPro"/>
</dbReference>
<reference evidence="15 16" key="1">
    <citation type="journal article" date="2012" name="J. Bacteriol.">
        <title>Genome Sequence of n-Alkane-Degrading Hydrocarboniphaga effusa Strain AP103T (ATCC BAA-332T).</title>
        <authorList>
            <person name="Chang H.K."/>
            <person name="Zylstra G.J."/>
            <person name="Chae J.C."/>
        </authorList>
    </citation>
    <scope>NUCLEOTIDE SEQUENCE [LARGE SCALE GENOMIC DNA]</scope>
    <source>
        <strain evidence="15 16">AP103</strain>
    </source>
</reference>
<evidence type="ECO:0000256" key="7">
    <source>
        <dbReference type="ARBA" id="ARBA00022692"/>
    </source>
</evidence>
<dbReference type="PIRSF" id="PIRSF006247">
    <property type="entry name" value="TrkH"/>
    <property type="match status" value="1"/>
</dbReference>
<feature type="binding site" evidence="13">
    <location>
        <position position="331"/>
    </location>
    <ligand>
        <name>K(+)</name>
        <dbReference type="ChEBI" id="CHEBI:29103"/>
    </ligand>
</feature>
<evidence type="ECO:0000256" key="2">
    <source>
        <dbReference type="ARBA" id="ARBA00009137"/>
    </source>
</evidence>
<dbReference type="PANTHER" id="PTHR32024:SF2">
    <property type="entry name" value="TRK SYSTEM POTASSIUM UPTAKE PROTEIN TRKG-RELATED"/>
    <property type="match status" value="1"/>
</dbReference>
<keyword evidence="7 14" id="KW-0812">Transmembrane</keyword>
<evidence type="ECO:0000256" key="11">
    <source>
        <dbReference type="ARBA" id="ARBA00023136"/>
    </source>
</evidence>
<dbReference type="InterPro" id="IPR004772">
    <property type="entry name" value="TrkH"/>
</dbReference>
<organism evidence="15 16">
    <name type="scientific">Hydrocarboniphaga effusa AP103</name>
    <dbReference type="NCBI Taxonomy" id="1172194"/>
    <lineage>
        <taxon>Bacteria</taxon>
        <taxon>Pseudomonadati</taxon>
        <taxon>Pseudomonadota</taxon>
        <taxon>Gammaproteobacteria</taxon>
        <taxon>Nevskiales</taxon>
        <taxon>Nevskiaceae</taxon>
        <taxon>Hydrocarboniphaga</taxon>
    </lineage>
</organism>
<feature type="transmembrane region" description="Helical" evidence="14">
    <location>
        <begin position="289"/>
        <end position="311"/>
    </location>
</feature>
<keyword evidence="8 12" id="KW-0630">Potassium</keyword>
<evidence type="ECO:0000256" key="4">
    <source>
        <dbReference type="ARBA" id="ARBA00022475"/>
    </source>
</evidence>
<comment type="caution">
    <text evidence="15">The sequence shown here is derived from an EMBL/GenBank/DDBJ whole genome shotgun (WGS) entry which is preliminary data.</text>
</comment>
<sequence length="495" mass="54114">MYSDYNRRSNSVKRFVSVQRIVGLLLMLFSLTMLPPIGVDLIYGESKFHAFIAAMWITLITGTLIWLPARKVRSELKVRDGFLITVLFWTVLGTFGAIPFYFTDSAWHSITDAVFESVSGLTTTGSTVVAQGVDELPHSLNYYRVQLHWLGGMGIIVLAVAVLPMLGVGGMQLYMAETPGPMKNSKLTPRITETARVLWLVYATLTLICALVFWALGMSPFDAICHAFSTLSAGGFSTHDASIGYFDSLPIEIATIVFMLIAASNFTLHYMAWQRRSLSVHLRNGEFRTFLTLFAVFAVFVCVPLIAYGTYTPGEAIRHGVFQLVAYGTDAGFATADPTNWPSYTPLLVMLASFMFGCSGSTAGGVKMIRLILFVKQALRELQRLVHPSAQLLIKIDGKTVSNDIVYAVGGFFSVYVGLTIILTFAMVGTGLDTVTAFSAVASAINNAGPGLGSVYANMAGVSTAGKWIMIFAMLLGRLEIFTLLVVFTPAFWRR</sequence>
<evidence type="ECO:0000256" key="1">
    <source>
        <dbReference type="ARBA" id="ARBA00004429"/>
    </source>
</evidence>
<dbReference type="Proteomes" id="UP000003704">
    <property type="component" value="Unassembled WGS sequence"/>
</dbReference>
<evidence type="ECO:0000256" key="9">
    <source>
        <dbReference type="ARBA" id="ARBA00022989"/>
    </source>
</evidence>
<comment type="similarity">
    <text evidence="2 12">Belongs to the TrkH potassium transport family.</text>
</comment>
<keyword evidence="10 12" id="KW-0406">Ion transport</keyword>
<dbReference type="GO" id="GO:0046872">
    <property type="term" value="F:metal ion binding"/>
    <property type="evidence" value="ECO:0007669"/>
    <property type="project" value="UniProtKB-KW"/>
</dbReference>
<evidence type="ECO:0000256" key="8">
    <source>
        <dbReference type="ARBA" id="ARBA00022958"/>
    </source>
</evidence>